<reference evidence="1" key="1">
    <citation type="journal article" date="2014" name="Int. J. Syst. Evol. Microbiol.">
        <title>Complete genome of a new Firmicutes species belonging to the dominant human colonic microbiota ('Ruminococcus bicirculans') reveals two chromosomes and a selective capacity to utilize plant glucans.</title>
        <authorList>
            <consortium name="NISC Comparative Sequencing Program"/>
            <person name="Wegmann U."/>
            <person name="Louis P."/>
            <person name="Goesmann A."/>
            <person name="Henrissat B."/>
            <person name="Duncan S.H."/>
            <person name="Flint H.J."/>
        </authorList>
    </citation>
    <scope>NUCLEOTIDE SEQUENCE</scope>
    <source>
        <strain evidence="1">KCTC 62575</strain>
    </source>
</reference>
<name>A0A371YIJ1_9GAMM</name>
<dbReference type="AlphaFoldDB" id="A0A371YIJ1"/>
<proteinExistence type="predicted"/>
<dbReference type="Proteomes" id="UP000240957">
    <property type="component" value="Unassembled WGS sequence"/>
</dbReference>
<reference evidence="2 3" key="2">
    <citation type="submission" date="2018-08" db="EMBL/GenBank/DDBJ databases">
        <title>The draft genome of Acinetobacter sichuanensis strain WCHAc060041.</title>
        <authorList>
            <person name="Qin J."/>
            <person name="Feng Y."/>
            <person name="Zong Z."/>
        </authorList>
    </citation>
    <scope>NUCLEOTIDE SEQUENCE [LARGE SCALE GENOMIC DNA]</scope>
    <source>
        <strain evidence="2 3">WCHAc060041</strain>
    </source>
</reference>
<reference evidence="4" key="3">
    <citation type="journal article" date="2019" name="Int. J. Syst. Evol. Microbiol.">
        <title>The Global Catalogue of Microorganisms (GCM) 10K type strain sequencing project: providing services to taxonomists for standard genome sequencing and annotation.</title>
        <authorList>
            <consortium name="The Broad Institute Genomics Platform"/>
            <consortium name="The Broad Institute Genome Sequencing Center for Infectious Disease"/>
            <person name="Wu L."/>
            <person name="Ma J."/>
        </authorList>
    </citation>
    <scope>NUCLEOTIDE SEQUENCE [LARGE SCALE GENOMIC DNA]</scope>
    <source>
        <strain evidence="4">KCTC 62575</strain>
    </source>
</reference>
<evidence type="ECO:0000313" key="3">
    <source>
        <dbReference type="Proteomes" id="UP000240957"/>
    </source>
</evidence>
<reference evidence="1" key="4">
    <citation type="submission" date="2024-09" db="EMBL/GenBank/DDBJ databases">
        <authorList>
            <person name="Sun Q."/>
            <person name="Mori K."/>
        </authorList>
    </citation>
    <scope>NUCLEOTIDE SEQUENCE</scope>
    <source>
        <strain evidence="1">KCTC 62575</strain>
    </source>
</reference>
<organism evidence="2 3">
    <name type="scientific">Acinetobacter sichuanensis</name>
    <dbReference type="NCBI Taxonomy" id="2136183"/>
    <lineage>
        <taxon>Bacteria</taxon>
        <taxon>Pseudomonadati</taxon>
        <taxon>Pseudomonadota</taxon>
        <taxon>Gammaproteobacteria</taxon>
        <taxon>Moraxellales</taxon>
        <taxon>Moraxellaceae</taxon>
        <taxon>Acinetobacter</taxon>
    </lineage>
</organism>
<accession>A0A371YIJ1</accession>
<evidence type="ECO:0000313" key="1">
    <source>
        <dbReference type="EMBL" id="MFC2997363.1"/>
    </source>
</evidence>
<comment type="caution">
    <text evidence="2">The sequence shown here is derived from an EMBL/GenBank/DDBJ whole genome shotgun (WGS) entry which is preliminary data.</text>
</comment>
<protein>
    <submittedName>
        <fullName evidence="2">Uncharacterized protein</fullName>
    </submittedName>
</protein>
<dbReference type="EMBL" id="JBHRSF010000127">
    <property type="protein sequence ID" value="MFC2997363.1"/>
    <property type="molecule type" value="Genomic_DNA"/>
</dbReference>
<gene>
    <name evidence="1" type="ORF">ACFODO_19375</name>
    <name evidence="2" type="ORF">C9E89_022790</name>
</gene>
<dbReference type="Proteomes" id="UP001595455">
    <property type="component" value="Unassembled WGS sequence"/>
</dbReference>
<dbReference type="RefSeq" id="WP_107010325.1">
    <property type="nucleotide sequence ID" value="NZ_JBHRSF010000127.1"/>
</dbReference>
<sequence length="64" mass="7225">MTLKIEPRLGVEVYVNQENTISISNPEQNNEHGEIEDVIVCIHPDYVDAVIDALQKCKAEIFKA</sequence>
<evidence type="ECO:0000313" key="2">
    <source>
        <dbReference type="EMBL" id="RFC81266.1"/>
    </source>
</evidence>
<keyword evidence="4" id="KW-1185">Reference proteome</keyword>
<evidence type="ECO:0000313" key="4">
    <source>
        <dbReference type="Proteomes" id="UP001595455"/>
    </source>
</evidence>
<dbReference type="EMBL" id="PYIX02000170">
    <property type="protein sequence ID" value="RFC81266.1"/>
    <property type="molecule type" value="Genomic_DNA"/>
</dbReference>